<dbReference type="GO" id="GO:0016740">
    <property type="term" value="F:transferase activity"/>
    <property type="evidence" value="ECO:0007669"/>
    <property type="project" value="UniProtKB-KW"/>
</dbReference>
<feature type="signal peptide" evidence="7">
    <location>
        <begin position="1"/>
        <end position="28"/>
    </location>
</feature>
<evidence type="ECO:0000313" key="10">
    <source>
        <dbReference type="Proteomes" id="UP000290365"/>
    </source>
</evidence>
<dbReference type="UniPathway" id="UPA00219"/>
<dbReference type="GO" id="GO:0071555">
    <property type="term" value="P:cell wall organization"/>
    <property type="evidence" value="ECO:0007669"/>
    <property type="project" value="UniProtKB-UniRule"/>
</dbReference>
<evidence type="ECO:0000256" key="4">
    <source>
        <dbReference type="ARBA" id="ARBA00022984"/>
    </source>
</evidence>
<dbReference type="OrthoDB" id="139735at2"/>
<evidence type="ECO:0000256" key="3">
    <source>
        <dbReference type="ARBA" id="ARBA00022960"/>
    </source>
</evidence>
<feature type="chain" id="PRO_5020670777" evidence="7">
    <location>
        <begin position="29"/>
        <end position="374"/>
    </location>
</feature>
<dbReference type="GO" id="GO:0005576">
    <property type="term" value="C:extracellular region"/>
    <property type="evidence" value="ECO:0007669"/>
    <property type="project" value="TreeGrafter"/>
</dbReference>
<dbReference type="SUPFAM" id="SSF141523">
    <property type="entry name" value="L,D-transpeptidase catalytic domain-like"/>
    <property type="match status" value="1"/>
</dbReference>
<evidence type="ECO:0000313" key="9">
    <source>
        <dbReference type="EMBL" id="QBD78189.1"/>
    </source>
</evidence>
<keyword evidence="10" id="KW-1185">Reference proteome</keyword>
<evidence type="ECO:0000256" key="7">
    <source>
        <dbReference type="SAM" id="SignalP"/>
    </source>
</evidence>
<dbReference type="GO" id="GO:0071972">
    <property type="term" value="F:peptidoglycan L,D-transpeptidase activity"/>
    <property type="evidence" value="ECO:0007669"/>
    <property type="project" value="TreeGrafter"/>
</dbReference>
<dbReference type="CDD" id="cd16913">
    <property type="entry name" value="YkuD_like"/>
    <property type="match status" value="1"/>
</dbReference>
<dbReference type="KEGG" id="kbs:EPA93_20175"/>
<keyword evidence="7" id="KW-0732">Signal</keyword>
<reference evidence="9 10" key="1">
    <citation type="submission" date="2019-01" db="EMBL/GenBank/DDBJ databases">
        <title>Ktedonosporobacter rubrisoli SCAWS-G2.</title>
        <authorList>
            <person name="Huang Y."/>
            <person name="Yan B."/>
        </authorList>
    </citation>
    <scope>NUCLEOTIDE SEQUENCE [LARGE SCALE GENOMIC DNA]</scope>
    <source>
        <strain evidence="9 10">SCAWS-G2</strain>
    </source>
</reference>
<name>A0A4P6JRT8_KTERU</name>
<dbReference type="Gene3D" id="2.40.440.10">
    <property type="entry name" value="L,D-transpeptidase catalytic domain-like"/>
    <property type="match status" value="1"/>
</dbReference>
<dbReference type="PANTHER" id="PTHR30582">
    <property type="entry name" value="L,D-TRANSPEPTIDASE"/>
    <property type="match status" value="1"/>
</dbReference>
<keyword evidence="2" id="KW-0808">Transferase</keyword>
<keyword evidence="3 6" id="KW-0133">Cell shape</keyword>
<feature type="domain" description="L,D-TPase catalytic" evidence="8">
    <location>
        <begin position="237"/>
        <end position="374"/>
    </location>
</feature>
<dbReference type="InterPro" id="IPR038063">
    <property type="entry name" value="Transpep_catalytic_dom"/>
</dbReference>
<sequence length="374" mass="42062">MNRHQMQNHCFYKRLSTLLFISSTLCFLLLSGCEIPGSTNQQASSTPSIPTPIPTSTISTTLKNQADTQLQTFQQWISLMQGYHADVTAYQQQYEGDQSALHNALTATSFQAVLSTLNTHVENIKIPALKAEAKTLQQKLAQQVASWGQNHTYYDSYNGTTYPLGFEYGPTGIGSWSQDDLNQAKTVADYQQAIENLQMYLTNFQAMTTNSTDQTPYNQVHQTDLQLLKHYNKLDGKAILVSLSEEAVRIYNQGQLITAFLATTGQPDLPTPPGIWWIESKVTHTTFKTNAPKDSPFWYPPTPINYAMQYHSNGYFLHDSWWRVDYGRGTNFPHADASGNTSSTRGSHGCVNISTDNAKWIYDFAQLYTAIIIY</sequence>
<evidence type="ECO:0000256" key="5">
    <source>
        <dbReference type="ARBA" id="ARBA00023316"/>
    </source>
</evidence>
<feature type="active site" description="Proton donor/acceptor" evidence="6">
    <location>
        <position position="318"/>
    </location>
</feature>
<dbReference type="GO" id="GO:0008360">
    <property type="term" value="P:regulation of cell shape"/>
    <property type="evidence" value="ECO:0007669"/>
    <property type="project" value="UniProtKB-UniRule"/>
</dbReference>
<evidence type="ECO:0000256" key="1">
    <source>
        <dbReference type="ARBA" id="ARBA00004752"/>
    </source>
</evidence>
<gene>
    <name evidence="9" type="ORF">EPA93_20175</name>
</gene>
<comment type="pathway">
    <text evidence="1 6">Cell wall biogenesis; peptidoglycan biosynthesis.</text>
</comment>
<keyword evidence="5 6" id="KW-0961">Cell wall biogenesis/degradation</keyword>
<dbReference type="AlphaFoldDB" id="A0A4P6JRT8"/>
<dbReference type="PROSITE" id="PS52029">
    <property type="entry name" value="LD_TPASE"/>
    <property type="match status" value="1"/>
</dbReference>
<evidence type="ECO:0000259" key="8">
    <source>
        <dbReference type="PROSITE" id="PS52029"/>
    </source>
</evidence>
<accession>A0A4P6JRT8</accession>
<dbReference type="GO" id="GO:0018104">
    <property type="term" value="P:peptidoglycan-protein cross-linking"/>
    <property type="evidence" value="ECO:0007669"/>
    <property type="project" value="TreeGrafter"/>
</dbReference>
<proteinExistence type="predicted"/>
<feature type="active site" description="Nucleophile" evidence="6">
    <location>
        <position position="350"/>
    </location>
</feature>
<organism evidence="9 10">
    <name type="scientific">Ktedonosporobacter rubrisoli</name>
    <dbReference type="NCBI Taxonomy" id="2509675"/>
    <lineage>
        <taxon>Bacteria</taxon>
        <taxon>Bacillati</taxon>
        <taxon>Chloroflexota</taxon>
        <taxon>Ktedonobacteria</taxon>
        <taxon>Ktedonobacterales</taxon>
        <taxon>Ktedonosporobacteraceae</taxon>
        <taxon>Ktedonosporobacter</taxon>
    </lineage>
</organism>
<dbReference type="Proteomes" id="UP000290365">
    <property type="component" value="Chromosome"/>
</dbReference>
<dbReference type="PROSITE" id="PS51257">
    <property type="entry name" value="PROKAR_LIPOPROTEIN"/>
    <property type="match status" value="1"/>
</dbReference>
<dbReference type="InterPro" id="IPR005490">
    <property type="entry name" value="LD_TPept_cat_dom"/>
</dbReference>
<dbReference type="PANTHER" id="PTHR30582:SF2">
    <property type="entry name" value="L,D-TRANSPEPTIDASE YCIB-RELATED"/>
    <property type="match status" value="1"/>
</dbReference>
<evidence type="ECO:0000256" key="2">
    <source>
        <dbReference type="ARBA" id="ARBA00022679"/>
    </source>
</evidence>
<dbReference type="EMBL" id="CP035758">
    <property type="protein sequence ID" value="QBD78189.1"/>
    <property type="molecule type" value="Genomic_DNA"/>
</dbReference>
<keyword evidence="4 6" id="KW-0573">Peptidoglycan synthesis</keyword>
<protein>
    <submittedName>
        <fullName evidence="9">Murein L,D-transpeptidase</fullName>
    </submittedName>
</protein>
<dbReference type="InterPro" id="IPR050979">
    <property type="entry name" value="LD-transpeptidase"/>
</dbReference>
<dbReference type="Pfam" id="PF03734">
    <property type="entry name" value="YkuD"/>
    <property type="match status" value="1"/>
</dbReference>
<dbReference type="RefSeq" id="WP_129889242.1">
    <property type="nucleotide sequence ID" value="NZ_CP035758.1"/>
</dbReference>
<evidence type="ECO:0000256" key="6">
    <source>
        <dbReference type="PROSITE-ProRule" id="PRU01373"/>
    </source>
</evidence>